<organism evidence="1 2">
    <name type="scientific">Pleurodeles waltl</name>
    <name type="common">Iberian ribbed newt</name>
    <dbReference type="NCBI Taxonomy" id="8319"/>
    <lineage>
        <taxon>Eukaryota</taxon>
        <taxon>Metazoa</taxon>
        <taxon>Chordata</taxon>
        <taxon>Craniata</taxon>
        <taxon>Vertebrata</taxon>
        <taxon>Euteleostomi</taxon>
        <taxon>Amphibia</taxon>
        <taxon>Batrachia</taxon>
        <taxon>Caudata</taxon>
        <taxon>Salamandroidea</taxon>
        <taxon>Salamandridae</taxon>
        <taxon>Pleurodelinae</taxon>
        <taxon>Pleurodeles</taxon>
    </lineage>
</organism>
<comment type="caution">
    <text evidence="1">The sequence shown here is derived from an EMBL/GenBank/DDBJ whole genome shotgun (WGS) entry which is preliminary data.</text>
</comment>
<proteinExistence type="predicted"/>
<evidence type="ECO:0000313" key="1">
    <source>
        <dbReference type="EMBL" id="KAJ1217197.1"/>
    </source>
</evidence>
<dbReference type="EMBL" id="JANPWB010000001">
    <property type="protein sequence ID" value="KAJ1217197.1"/>
    <property type="molecule type" value="Genomic_DNA"/>
</dbReference>
<reference evidence="1" key="1">
    <citation type="journal article" date="2022" name="bioRxiv">
        <title>Sequencing and chromosome-scale assembly of the giantPleurodeles waltlgenome.</title>
        <authorList>
            <person name="Brown T."/>
            <person name="Elewa A."/>
            <person name="Iarovenko S."/>
            <person name="Subramanian E."/>
            <person name="Araus A.J."/>
            <person name="Petzold A."/>
            <person name="Susuki M."/>
            <person name="Suzuki K.-i.T."/>
            <person name="Hayashi T."/>
            <person name="Toyoda A."/>
            <person name="Oliveira C."/>
            <person name="Osipova E."/>
            <person name="Leigh N.D."/>
            <person name="Simon A."/>
            <person name="Yun M.H."/>
        </authorList>
    </citation>
    <scope>NUCLEOTIDE SEQUENCE</scope>
    <source>
        <strain evidence="1">20211129_DDA</strain>
        <tissue evidence="1">Liver</tissue>
    </source>
</reference>
<keyword evidence="2" id="KW-1185">Reference proteome</keyword>
<dbReference type="PANTHER" id="PTHR33198">
    <property type="entry name" value="ANK_REP_REGION DOMAIN-CONTAINING PROTEIN-RELATED"/>
    <property type="match status" value="1"/>
</dbReference>
<accession>A0AAV7WW53</accession>
<dbReference type="Proteomes" id="UP001066276">
    <property type="component" value="Chromosome 1_1"/>
</dbReference>
<dbReference type="AlphaFoldDB" id="A0AAV7WW53"/>
<protein>
    <submittedName>
        <fullName evidence="1">Uncharacterized protein</fullName>
    </submittedName>
</protein>
<sequence>MDDVYKEAIKRLENRFAKEVNLVMGRYKFYTQPQAKHEHIEEFVARLRELSIKCHFGNMTEELIRDQMIVQCKEKKIQERLWVAKDPTLMEAIEMAKVIEEPQRCMRELNKRDKMSDASIVSADVQSSNEGEVSVVRRKEKREHRLPASKNKGDCARCGSIYHDSDSKKCFASNKICRRCEPQSHFAGKLAKEIKM</sequence>
<gene>
    <name evidence="1" type="ORF">NDU88_004792</name>
</gene>
<evidence type="ECO:0000313" key="2">
    <source>
        <dbReference type="Proteomes" id="UP001066276"/>
    </source>
</evidence>
<name>A0AAV7WW53_PLEWA</name>